<dbReference type="InterPro" id="IPR008928">
    <property type="entry name" value="6-hairpin_glycosidase_sf"/>
</dbReference>
<protein>
    <submittedName>
        <fullName evidence="1">Uncharacterized protein</fullName>
    </submittedName>
</protein>
<name>A0A381XUE6_9ZZZZ</name>
<accession>A0A381XUE6</accession>
<gene>
    <name evidence="1" type="ORF">METZ01_LOCUS120946</name>
</gene>
<evidence type="ECO:0000313" key="1">
    <source>
        <dbReference type="EMBL" id="SVA68092.1"/>
    </source>
</evidence>
<dbReference type="AlphaFoldDB" id="A0A381XUE6"/>
<reference evidence="1" key="1">
    <citation type="submission" date="2018-05" db="EMBL/GenBank/DDBJ databases">
        <authorList>
            <person name="Lanie J.A."/>
            <person name="Ng W.-L."/>
            <person name="Kazmierczak K.M."/>
            <person name="Andrzejewski T.M."/>
            <person name="Davidsen T.M."/>
            <person name="Wayne K.J."/>
            <person name="Tettelin H."/>
            <person name="Glass J.I."/>
            <person name="Rusch D."/>
            <person name="Podicherti R."/>
            <person name="Tsui H.-C.T."/>
            <person name="Winkler M.E."/>
        </authorList>
    </citation>
    <scope>NUCLEOTIDE SEQUENCE</scope>
</reference>
<organism evidence="1">
    <name type="scientific">marine metagenome</name>
    <dbReference type="NCBI Taxonomy" id="408172"/>
    <lineage>
        <taxon>unclassified sequences</taxon>
        <taxon>metagenomes</taxon>
        <taxon>ecological metagenomes</taxon>
    </lineage>
</organism>
<proteinExistence type="predicted"/>
<sequence>MSDLGRFKKARNKGGAYLSEQLHQDGSFGDIEKGVIEYYKVPAALMVCGMSEAANHLLSWIRNNGFMENGDFGPRPQAAIENYYYTYHNSWIVKSAHRLGQFDLSQRGMDFILDFWDSTSGGFYSSRHERGPQTKQDLWVVSGSGWCALYTGRMDVARGVGAWMKRLMDDQPNYPEEMWTVFSRDRGLITEVLHGDKFRYQLSRDESRDQSFYHPGIAAGFLARLYMATREHEWLDLARNYMRFCDGVGDYHFRLLRAGKVGWAAAMLYTLTGEQNYRDIAVRVGDNLIDAQTASGYWESTNDDIVGPDNDATAELVVWLDEIHQAVGQDFR</sequence>
<dbReference type="GO" id="GO:0005975">
    <property type="term" value="P:carbohydrate metabolic process"/>
    <property type="evidence" value="ECO:0007669"/>
    <property type="project" value="InterPro"/>
</dbReference>
<dbReference type="SUPFAM" id="SSF48208">
    <property type="entry name" value="Six-hairpin glycosidases"/>
    <property type="match status" value="1"/>
</dbReference>
<dbReference type="EMBL" id="UINC01016338">
    <property type="protein sequence ID" value="SVA68092.1"/>
    <property type="molecule type" value="Genomic_DNA"/>
</dbReference>